<reference evidence="2 3" key="1">
    <citation type="submission" date="2021-01" db="EMBL/GenBank/DDBJ databases">
        <title>Evidence that Capnocytophaga endodontalis is a later homotypic synonym for Capnocytophaga genospecies AHN8471, and request for opinion on proposed recognition of strain AHN8471 as type strain of the species.</title>
        <authorList>
            <person name="Nicholson A.C."/>
            <person name="Hopper C.L."/>
            <person name="Gulvik C.A."/>
            <person name="Mcquiston J.R."/>
            <person name="Lau E.F."/>
        </authorList>
    </citation>
    <scope>NUCLEOTIDE SEQUENCE [LARGE SCALE GENOMIC DNA]</scope>
    <source>
        <strain evidence="2 3">AHN9576</strain>
    </source>
</reference>
<accession>A0ABS1YX67</accession>
<sequence>MNNDYKYTPEELYNNTNQGLDILYRYEPACIGCMGTKNFKFNKGERTASASLFIPKGENFWAIKDFSSGEFITPVKLVQKYTGKEFGEALKDLYAEFNVPTTDKVFQSNVTFREDSTLPENYWKIIAKPKIETPQAYSRFVTAELLESFGIIEIDYTERRTKSGKIIRVTNTPSYPIFAYSDNYEQWAKTYCPKEANKEYKHLYFGEKPTHYVHGYKRILDKIGNNYQRIMELQNRMEKPETNDIEKEMFQEELDEMLLPYIIICSGGSDGVSVASLSEEFNPVWCNSESEIITPSIYYELKKLTKNLINLPDLDPSGINFAYKYSLQYWKLPTAFLPNYYFTDENGNTKGKDFRDYLLHHDFTHASKEYITKKFRELLSVAVSCDFVMLNQRKQYRVNARNLFYFLNCHNFFGYKPEFVTDKNPNETDDILIQINKHKIKVPTSKDIRQYCQEFLIRQGTSPDVLEMLEKTNALRASDLVNLPARTLDFTNYGADYQIFFFDNISVKVTASELRTLKDKEITCYVWDKHIINNRFTALPSFFEMYQDEAGNQRVHIHQTACEFMNFIINGSRVHWETEKEQNPEFRKAYILNSPHLTEEQQITQERHFLGKCFAIGYLLHKYKKRGFEKYVYVMDDKVKDSVTENNGRSGKGLMINGLRELVPYFYRGGKNPDLFRDKHLFGTYKGEPLIYFDDLHASIPFSEVYTYVTDGITVNEKTKGDYHIPYEKAPKMVGTYNHAIRNMTSSDIGRILFVTFSDYYYFSLTDKFQPIDDFGHAFFQDWDEKQYNLFYNFMLQCVQFFLANQHAPVLSPIENLQINTLKASIGDNFMEWAEEYFAEENLNREILKKEMYDDYRNVVGKMAVQIKNFKKNIALFCQLKGYVFNPQELCNSQGYIKRTVYNPDNTRTTKEYFFVGIPKDESTPQTTPPTTNHNPQSTPITPPATTNPTTAPSALSDPSDLSDPSYDPDLFTDLPY</sequence>
<evidence type="ECO:0000256" key="1">
    <source>
        <dbReference type="SAM" id="MobiDB-lite"/>
    </source>
</evidence>
<evidence type="ECO:0000313" key="2">
    <source>
        <dbReference type="EMBL" id="MBM0651006.1"/>
    </source>
</evidence>
<organism evidence="2 3">
    <name type="scientific">Capnocytophaga genosp. AHN8471</name>
    <dbReference type="NCBI Taxonomy" id="327574"/>
    <lineage>
        <taxon>Bacteria</taxon>
        <taxon>Pseudomonadati</taxon>
        <taxon>Bacteroidota</taxon>
        <taxon>Flavobacteriia</taxon>
        <taxon>Flavobacteriales</taxon>
        <taxon>Flavobacteriaceae</taxon>
        <taxon>Capnocytophaga</taxon>
    </lineage>
</organism>
<comment type="caution">
    <text evidence="2">The sequence shown here is derived from an EMBL/GenBank/DDBJ whole genome shotgun (WGS) entry which is preliminary data.</text>
</comment>
<keyword evidence="3" id="KW-1185">Reference proteome</keyword>
<proteinExistence type="predicted"/>
<feature type="region of interest" description="Disordered" evidence="1">
    <location>
        <begin position="917"/>
        <end position="977"/>
    </location>
</feature>
<dbReference type="EMBL" id="JAEUAH010000013">
    <property type="protein sequence ID" value="MBM0651006.1"/>
    <property type="molecule type" value="Genomic_DNA"/>
</dbReference>
<gene>
    <name evidence="2" type="ORF">JNB19_09630</name>
</gene>
<name>A0ABS1YX67_9FLAO</name>
<dbReference type="Proteomes" id="UP000603506">
    <property type="component" value="Unassembled WGS sequence"/>
</dbReference>
<evidence type="ECO:0000313" key="3">
    <source>
        <dbReference type="Proteomes" id="UP000603506"/>
    </source>
</evidence>
<feature type="compositionally biased region" description="Low complexity" evidence="1">
    <location>
        <begin position="924"/>
        <end position="970"/>
    </location>
</feature>
<dbReference type="RefSeq" id="WP_203093382.1">
    <property type="nucleotide sequence ID" value="NZ_JAESPH010000004.1"/>
</dbReference>
<protein>
    <submittedName>
        <fullName evidence="2">Uncharacterized protein</fullName>
    </submittedName>
</protein>